<feature type="active site" description="Charge relay system" evidence="5">
    <location>
        <position position="135"/>
    </location>
</feature>
<comment type="catalytic activity">
    <reaction evidence="1">
        <text>a monocarboxylic acid amide + H2O = a monocarboxylate + NH4(+)</text>
        <dbReference type="Rhea" id="RHEA:12020"/>
        <dbReference type="ChEBI" id="CHEBI:15377"/>
        <dbReference type="ChEBI" id="CHEBI:28938"/>
        <dbReference type="ChEBI" id="CHEBI:35757"/>
        <dbReference type="ChEBI" id="CHEBI:83628"/>
        <dbReference type="EC" id="3.5.1.4"/>
    </reaction>
</comment>
<accession>A0A9P0VYE1</accession>
<feature type="binding site" evidence="6">
    <location>
        <position position="186"/>
    </location>
    <ligand>
        <name>substrate</name>
    </ligand>
</feature>
<protein>
    <recommendedName>
        <fullName evidence="3">amidase</fullName>
        <ecNumber evidence="3">3.5.1.4</ecNumber>
    </recommendedName>
</protein>
<comment type="caution">
    <text evidence="8">The sequence shown here is derived from an EMBL/GenBank/DDBJ whole genome shotgun (WGS) entry which is preliminary data.</text>
</comment>
<dbReference type="AlphaFoldDB" id="A0A9P0VYE1"/>
<keyword evidence="9" id="KW-1185">Reference proteome</keyword>
<feature type="active site" description="Acyl-ester intermediate" evidence="5">
    <location>
        <position position="236"/>
    </location>
</feature>
<evidence type="ECO:0000256" key="2">
    <source>
        <dbReference type="ARBA" id="ARBA00009199"/>
    </source>
</evidence>
<gene>
    <name evidence="8" type="ORF">CLIB1423_07S00408</name>
</gene>
<evidence type="ECO:0000256" key="5">
    <source>
        <dbReference type="PIRSR" id="PIRSR001221-1"/>
    </source>
</evidence>
<dbReference type="PROSITE" id="PS00571">
    <property type="entry name" value="AMIDASES"/>
    <property type="match status" value="1"/>
</dbReference>
<dbReference type="GO" id="GO:0004040">
    <property type="term" value="F:amidase activity"/>
    <property type="evidence" value="ECO:0007669"/>
    <property type="project" value="UniProtKB-EC"/>
</dbReference>
<keyword evidence="4" id="KW-0378">Hydrolase</keyword>
<dbReference type="EMBL" id="CAKXYY010000007">
    <property type="protein sequence ID" value="CAH2352477.1"/>
    <property type="molecule type" value="Genomic_DNA"/>
</dbReference>
<proteinExistence type="inferred from homology"/>
<evidence type="ECO:0000256" key="6">
    <source>
        <dbReference type="PIRSR" id="PIRSR001221-2"/>
    </source>
</evidence>
<dbReference type="EC" id="3.5.1.4" evidence="3"/>
<evidence type="ECO:0000256" key="3">
    <source>
        <dbReference type="ARBA" id="ARBA00012922"/>
    </source>
</evidence>
<feature type="binding site" evidence="6">
    <location>
        <position position="212"/>
    </location>
    <ligand>
        <name>substrate</name>
    </ligand>
</feature>
<dbReference type="PIRSF" id="PIRSF001221">
    <property type="entry name" value="Amidase_fungi"/>
    <property type="match status" value="1"/>
</dbReference>
<feature type="binding site" evidence="6">
    <location>
        <begin position="233"/>
        <end position="236"/>
    </location>
    <ligand>
        <name>substrate</name>
    </ligand>
</feature>
<dbReference type="PANTHER" id="PTHR46072:SF11">
    <property type="entry name" value="AMIDASE-RELATED"/>
    <property type="match status" value="1"/>
</dbReference>
<dbReference type="InterPro" id="IPR023631">
    <property type="entry name" value="Amidase_dom"/>
</dbReference>
<evidence type="ECO:0000256" key="1">
    <source>
        <dbReference type="ARBA" id="ARBA00001311"/>
    </source>
</evidence>
<dbReference type="InterPro" id="IPR020556">
    <property type="entry name" value="Amidase_CS"/>
</dbReference>
<evidence type="ECO:0000313" key="8">
    <source>
        <dbReference type="EMBL" id="CAH2352477.1"/>
    </source>
</evidence>
<feature type="domain" description="Amidase" evidence="7">
    <location>
        <begin position="80"/>
        <end position="533"/>
    </location>
</feature>
<dbReference type="OrthoDB" id="6428749at2759"/>
<dbReference type="Proteomes" id="UP000837801">
    <property type="component" value="Unassembled WGS sequence"/>
</dbReference>
<sequence>MTVEGIPKYKEIAAKKIAERNAKFVKEWLIPAEKLPQLQDVSNWIPKSGYLSEEELKITESDASEIVKNVKSKEWSALQVTKAFCHRASIAHQLVNCLSEVFFEEAFKQAEDLDKYQEETGKVKGPFHGLPISLKDNLNIKGQATSIGMVEFAFNPEQMEEDSVIVKLFRDMGAVFYAKTNVPVAMMMPETTNHIFGNTSNPLNRNLSAGGSSGGEAALLALKGSPIGVGSDIGGSIRIPASFQNIYAIRPTFGRFPTYGSRSGLPGLESVNSVNGPLSSDLEAIELYCKSVIDQEPWNHDPKVVEIPWRKVELPSKLNVAVLTDDGWVRPTPPIRRGMSIVIDALKKDGHDIIEWNPAEHFRLSQIISSFFVSDGGIHIKEVTKATGETFFPYMQNYGTTPEMGVAQLWKLQAERTSLIKKFLDRWNATAEKTGNGKPIDAIIMPATPFPGNPNGKFHDYVGYTSPFNLVDYSVGIFPVTRADKDLDPKDEKRESFYSKTDENIWKDYDPVESHGGAVALQLVGRRHQEEKVIEMLKVVRDLL</sequence>
<name>A0A9P0VYE1_9ASCO</name>
<evidence type="ECO:0000256" key="4">
    <source>
        <dbReference type="ARBA" id="ARBA00022801"/>
    </source>
</evidence>
<reference evidence="8" key="1">
    <citation type="submission" date="2022-03" db="EMBL/GenBank/DDBJ databases">
        <authorList>
            <person name="Legras J.-L."/>
            <person name="Devillers H."/>
            <person name="Grondin C."/>
        </authorList>
    </citation>
    <scope>NUCLEOTIDE SEQUENCE</scope>
    <source>
        <strain evidence="8">CLIB 1423</strain>
    </source>
</reference>
<comment type="similarity">
    <text evidence="2">Belongs to the amidase family.</text>
</comment>
<dbReference type="PANTHER" id="PTHR46072">
    <property type="entry name" value="AMIDASE-RELATED-RELATED"/>
    <property type="match status" value="1"/>
</dbReference>
<dbReference type="InterPro" id="IPR036928">
    <property type="entry name" value="AS_sf"/>
</dbReference>
<evidence type="ECO:0000313" key="9">
    <source>
        <dbReference type="Proteomes" id="UP000837801"/>
    </source>
</evidence>
<feature type="active site" description="Charge relay system" evidence="5">
    <location>
        <position position="212"/>
    </location>
</feature>
<evidence type="ECO:0000259" key="7">
    <source>
        <dbReference type="Pfam" id="PF01425"/>
    </source>
</evidence>
<dbReference type="Pfam" id="PF01425">
    <property type="entry name" value="Amidase"/>
    <property type="match status" value="1"/>
</dbReference>
<dbReference type="Gene3D" id="3.90.1300.10">
    <property type="entry name" value="Amidase signature (AS) domain"/>
    <property type="match status" value="1"/>
</dbReference>
<dbReference type="SUPFAM" id="SSF75304">
    <property type="entry name" value="Amidase signature (AS) enzymes"/>
    <property type="match status" value="1"/>
</dbReference>
<organism evidence="8 9">
    <name type="scientific">[Candida] railenensis</name>
    <dbReference type="NCBI Taxonomy" id="45579"/>
    <lineage>
        <taxon>Eukaryota</taxon>
        <taxon>Fungi</taxon>
        <taxon>Dikarya</taxon>
        <taxon>Ascomycota</taxon>
        <taxon>Saccharomycotina</taxon>
        <taxon>Pichiomycetes</taxon>
        <taxon>Debaryomycetaceae</taxon>
        <taxon>Kurtzmaniella</taxon>
    </lineage>
</organism>